<dbReference type="AlphaFoldDB" id="A0ABD3KNV3"/>
<dbReference type="Pfam" id="PF04788">
    <property type="entry name" value="DUF620"/>
    <property type="match status" value="3"/>
</dbReference>
<proteinExistence type="predicted"/>
<dbReference type="EMBL" id="JBJKBG010000006">
    <property type="protein sequence ID" value="KAL3737475.1"/>
    <property type="molecule type" value="Genomic_DNA"/>
</dbReference>
<accession>A0ABD3KNV3</accession>
<keyword evidence="3" id="KW-1185">Reference proteome</keyword>
<feature type="region of interest" description="Disordered" evidence="1">
    <location>
        <begin position="1"/>
        <end position="37"/>
    </location>
</feature>
<name>A0ABD3KNV3_EUCGL</name>
<evidence type="ECO:0000256" key="1">
    <source>
        <dbReference type="SAM" id="MobiDB-lite"/>
    </source>
</evidence>
<organism evidence="2 3">
    <name type="scientific">Eucalyptus globulus</name>
    <name type="common">Tasmanian blue gum</name>
    <dbReference type="NCBI Taxonomy" id="34317"/>
    <lineage>
        <taxon>Eukaryota</taxon>
        <taxon>Viridiplantae</taxon>
        <taxon>Streptophyta</taxon>
        <taxon>Embryophyta</taxon>
        <taxon>Tracheophyta</taxon>
        <taxon>Spermatophyta</taxon>
        <taxon>Magnoliopsida</taxon>
        <taxon>eudicotyledons</taxon>
        <taxon>Gunneridae</taxon>
        <taxon>Pentapetalae</taxon>
        <taxon>rosids</taxon>
        <taxon>malvids</taxon>
        <taxon>Myrtales</taxon>
        <taxon>Myrtaceae</taxon>
        <taxon>Myrtoideae</taxon>
        <taxon>Eucalypteae</taxon>
        <taxon>Eucalyptus</taxon>
    </lineage>
</organism>
<protein>
    <submittedName>
        <fullName evidence="2">Uncharacterized protein</fullName>
    </submittedName>
</protein>
<gene>
    <name evidence="2" type="ORF">ACJRO7_026272</name>
</gene>
<dbReference type="PANTHER" id="PTHR31300:SF34">
    <property type="entry name" value="PLANT_T8K14-16 PROTEIN"/>
    <property type="match status" value="1"/>
</dbReference>
<sequence>MNARGSSVRWRQKWRQQPLEPLMEGPDPEMQQPGQRKERSWDVIREWFRSQKAGGAAHPNDRAGELRLLLSVLGCPLAPIPLAALPHHPLRLPCSIPIQNSMAHYILKQYLAATGCFHPHRRRTPVTNMYAAGRVKMACCETEVSSGKSVKSGGATRPTPHHGSFVLWQMTPALWSVELALVAGGPANSNPHSNDDFSHYVPTVNDNKVVAGSDGKIVWRHTPWLGTHAAKGPHRPLRRLIQGLDPESTARLFGKAQCMGERSIGEEECFVLKVAAEREAVMERSEGGAEVLRHVLHGYFSQKSGLLIYLEDSHLVRVHHVPTSNNPSEDSELEDQERHHDEEPASPGETVYVYWETTIGSSIGDYREVDGLMIAHEGKSIATVFRFGETSMRYRRTRMEEAWTIHDIDFNVPGLSLDHFIPPSDIHIPSP</sequence>
<evidence type="ECO:0000313" key="2">
    <source>
        <dbReference type="EMBL" id="KAL3737475.1"/>
    </source>
</evidence>
<comment type="caution">
    <text evidence="2">The sequence shown here is derived from an EMBL/GenBank/DDBJ whole genome shotgun (WGS) entry which is preliminary data.</text>
</comment>
<evidence type="ECO:0000313" key="3">
    <source>
        <dbReference type="Proteomes" id="UP001634007"/>
    </source>
</evidence>
<dbReference type="InterPro" id="IPR006873">
    <property type="entry name" value="DUF620"/>
</dbReference>
<reference evidence="2 3" key="1">
    <citation type="submission" date="2024-11" db="EMBL/GenBank/DDBJ databases">
        <title>Chromosome-level genome assembly of Eucalyptus globulus Labill. provides insights into its genome evolution.</title>
        <authorList>
            <person name="Li X."/>
        </authorList>
    </citation>
    <scope>NUCLEOTIDE SEQUENCE [LARGE SCALE GENOMIC DNA]</scope>
    <source>
        <strain evidence="2">CL2024</strain>
        <tissue evidence="2">Fresh tender leaves</tissue>
    </source>
</reference>
<dbReference type="PANTHER" id="PTHR31300">
    <property type="entry name" value="LIPASE"/>
    <property type="match status" value="1"/>
</dbReference>
<feature type="region of interest" description="Disordered" evidence="1">
    <location>
        <begin position="320"/>
        <end position="347"/>
    </location>
</feature>
<dbReference type="Proteomes" id="UP001634007">
    <property type="component" value="Unassembled WGS sequence"/>
</dbReference>